<feature type="domain" description="Calcineurin-like phosphoesterase" evidence="2">
    <location>
        <begin position="3"/>
        <end position="187"/>
    </location>
</feature>
<sequence length="240" mass="26828">MDKLAIISDIHGNIPALESVLADIKARGITRIICLGDIAGKGPDSDIAVDMIKENCEIVVKGNWDYFMTECDDNKTILWHRKKLGQDRLDYLRSLPMYAEFFMSGRLVRLCHAAPDDVFHRVQFAADYEEKNTLFKDPKGGNNRADVIGYGDIHEAYMDSFEGKTIFNAGSVGNPLEIIQASYAVIEGEYGKKENLALSISLVRVPYDIGKAIKLAVKSKMPGLESYIKELKTAEYRGKL</sequence>
<dbReference type="InterPro" id="IPR029052">
    <property type="entry name" value="Metallo-depent_PP-like"/>
</dbReference>
<evidence type="ECO:0000313" key="3">
    <source>
        <dbReference type="EMBL" id="MFL0252325.1"/>
    </source>
</evidence>
<dbReference type="PANTHER" id="PTHR42850">
    <property type="entry name" value="METALLOPHOSPHOESTERASE"/>
    <property type="match status" value="1"/>
</dbReference>
<dbReference type="Pfam" id="PF12850">
    <property type="entry name" value="Metallophos_2"/>
    <property type="match status" value="1"/>
</dbReference>
<comment type="caution">
    <text evidence="3">The sequence shown here is derived from an EMBL/GenBank/DDBJ whole genome shotgun (WGS) entry which is preliminary data.</text>
</comment>
<gene>
    <name evidence="3" type="ORF">ACJDT4_18070</name>
</gene>
<evidence type="ECO:0000259" key="2">
    <source>
        <dbReference type="Pfam" id="PF12850"/>
    </source>
</evidence>
<evidence type="ECO:0000256" key="1">
    <source>
        <dbReference type="ARBA" id="ARBA00008950"/>
    </source>
</evidence>
<dbReference type="PIRSF" id="PIRSF000883">
    <property type="entry name" value="Pesterase_MJ0912"/>
    <property type="match status" value="1"/>
</dbReference>
<name>A0ABW8TIL0_9CLOT</name>
<keyword evidence="4" id="KW-1185">Reference proteome</keyword>
<organism evidence="3 4">
    <name type="scientific">Clostridium neuense</name>
    <dbReference type="NCBI Taxonomy" id="1728934"/>
    <lineage>
        <taxon>Bacteria</taxon>
        <taxon>Bacillati</taxon>
        <taxon>Bacillota</taxon>
        <taxon>Clostridia</taxon>
        <taxon>Eubacteriales</taxon>
        <taxon>Clostridiaceae</taxon>
        <taxon>Clostridium</taxon>
    </lineage>
</organism>
<comment type="similarity">
    <text evidence="1">Belongs to the metallophosphoesterase superfamily. YfcE family.</text>
</comment>
<evidence type="ECO:0000313" key="4">
    <source>
        <dbReference type="Proteomes" id="UP001623592"/>
    </source>
</evidence>
<dbReference type="Proteomes" id="UP001623592">
    <property type="component" value="Unassembled WGS sequence"/>
</dbReference>
<proteinExistence type="inferred from homology"/>
<reference evidence="3 4" key="1">
    <citation type="submission" date="2024-11" db="EMBL/GenBank/DDBJ databases">
        <authorList>
            <person name="Heng Y.C."/>
            <person name="Lim A.C.H."/>
            <person name="Lee J.K.Y."/>
            <person name="Kittelmann S."/>
        </authorList>
    </citation>
    <scope>NUCLEOTIDE SEQUENCE [LARGE SCALE GENOMIC DNA]</scope>
    <source>
        <strain evidence="3 4">WILCCON 0114</strain>
    </source>
</reference>
<dbReference type="InterPro" id="IPR050126">
    <property type="entry name" value="Ap4A_hydrolase"/>
</dbReference>
<protein>
    <submittedName>
        <fullName evidence="3">Metallophosphoesterase family protein</fullName>
    </submittedName>
</protein>
<dbReference type="EMBL" id="JBJIAA010000016">
    <property type="protein sequence ID" value="MFL0252325.1"/>
    <property type="molecule type" value="Genomic_DNA"/>
</dbReference>
<dbReference type="InterPro" id="IPR011152">
    <property type="entry name" value="Pesterase_MJ0912"/>
</dbReference>
<dbReference type="InterPro" id="IPR024654">
    <property type="entry name" value="Calcineurin-like_PHP_lpxH"/>
</dbReference>
<dbReference type="SUPFAM" id="SSF56300">
    <property type="entry name" value="Metallo-dependent phosphatases"/>
    <property type="match status" value="1"/>
</dbReference>
<dbReference type="RefSeq" id="WP_406788982.1">
    <property type="nucleotide sequence ID" value="NZ_JBJIAA010000016.1"/>
</dbReference>
<dbReference type="Gene3D" id="3.60.21.10">
    <property type="match status" value="1"/>
</dbReference>
<accession>A0ABW8TIL0</accession>
<dbReference type="PANTHER" id="PTHR42850:SF2">
    <property type="entry name" value="BLL5683 PROTEIN"/>
    <property type="match status" value="1"/>
</dbReference>